<keyword evidence="3" id="KW-1185">Reference proteome</keyword>
<accession>A0A834JS11</accession>
<evidence type="ECO:0000256" key="1">
    <source>
        <dbReference type="SAM" id="MobiDB-lite"/>
    </source>
</evidence>
<dbReference type="Proteomes" id="UP000600918">
    <property type="component" value="Unassembled WGS sequence"/>
</dbReference>
<reference evidence="2" key="1">
    <citation type="journal article" date="2020" name="G3 (Bethesda)">
        <title>High-Quality Assemblies for Three Invasive Social Wasps from the &lt;i&gt;Vespula&lt;/i&gt; Genus.</title>
        <authorList>
            <person name="Harrop T.W.R."/>
            <person name="Guhlin J."/>
            <person name="McLaughlin G.M."/>
            <person name="Permina E."/>
            <person name="Stockwell P."/>
            <person name="Gilligan J."/>
            <person name="Le Lec M.F."/>
            <person name="Gruber M.A.M."/>
            <person name="Quinn O."/>
            <person name="Lovegrove M."/>
            <person name="Duncan E.J."/>
            <person name="Remnant E.J."/>
            <person name="Van Eeckhoven J."/>
            <person name="Graham B."/>
            <person name="Knapp R.A."/>
            <person name="Langford K.W."/>
            <person name="Kronenberg Z."/>
            <person name="Press M.O."/>
            <person name="Eacker S.M."/>
            <person name="Wilson-Rankin E.E."/>
            <person name="Purcell J."/>
            <person name="Lester P.J."/>
            <person name="Dearden P.K."/>
        </authorList>
    </citation>
    <scope>NUCLEOTIDE SEQUENCE</scope>
    <source>
        <strain evidence="2">Volc-1</strain>
    </source>
</reference>
<comment type="caution">
    <text evidence="2">The sequence shown here is derived from an EMBL/GenBank/DDBJ whole genome shotgun (WGS) entry which is preliminary data.</text>
</comment>
<protein>
    <submittedName>
        <fullName evidence="2">Uncharacterized protein</fullName>
    </submittedName>
</protein>
<feature type="compositionally biased region" description="Basic and acidic residues" evidence="1">
    <location>
        <begin position="8"/>
        <end position="18"/>
    </location>
</feature>
<dbReference type="EMBL" id="JACSDY010000022">
    <property type="protein sequence ID" value="KAF7392367.1"/>
    <property type="molecule type" value="Genomic_DNA"/>
</dbReference>
<evidence type="ECO:0000313" key="2">
    <source>
        <dbReference type="EMBL" id="KAF7392367.1"/>
    </source>
</evidence>
<sequence>MFILEKVLKEEARAREPESQTTRVGEPEAEAVPSSTTASGRALGMIRKNASNDREENLWDAMGEIDRSNDRTLGNISFLTKLADTGKNRSGSPTCCERYLRSALARKLMQGGHER</sequence>
<feature type="region of interest" description="Disordered" evidence="1">
    <location>
        <begin position="8"/>
        <end position="39"/>
    </location>
</feature>
<gene>
    <name evidence="2" type="ORF">H0235_017366</name>
</gene>
<proteinExistence type="predicted"/>
<evidence type="ECO:0000313" key="3">
    <source>
        <dbReference type="Proteomes" id="UP000600918"/>
    </source>
</evidence>
<organism evidence="2 3">
    <name type="scientific">Vespula pensylvanica</name>
    <name type="common">Western yellow jacket</name>
    <name type="synonym">Wasp</name>
    <dbReference type="NCBI Taxonomy" id="30213"/>
    <lineage>
        <taxon>Eukaryota</taxon>
        <taxon>Metazoa</taxon>
        <taxon>Ecdysozoa</taxon>
        <taxon>Arthropoda</taxon>
        <taxon>Hexapoda</taxon>
        <taxon>Insecta</taxon>
        <taxon>Pterygota</taxon>
        <taxon>Neoptera</taxon>
        <taxon>Endopterygota</taxon>
        <taxon>Hymenoptera</taxon>
        <taxon>Apocrita</taxon>
        <taxon>Aculeata</taxon>
        <taxon>Vespoidea</taxon>
        <taxon>Vespidae</taxon>
        <taxon>Vespinae</taxon>
        <taxon>Vespula</taxon>
    </lineage>
</organism>
<dbReference type="AlphaFoldDB" id="A0A834JS11"/>
<name>A0A834JS11_VESPE</name>